<name>A0ABX5YWF8_9PLAN</name>
<evidence type="ECO:0000313" key="1">
    <source>
        <dbReference type="EMBL" id="QEG19913.1"/>
    </source>
</evidence>
<dbReference type="Gene3D" id="3.40.50.1000">
    <property type="entry name" value="HAD superfamily/HAD-like"/>
    <property type="match status" value="1"/>
</dbReference>
<dbReference type="Gene3D" id="1.10.150.240">
    <property type="entry name" value="Putative phosphatase, domain 2"/>
    <property type="match status" value="1"/>
</dbReference>
<dbReference type="EMBL" id="CP042910">
    <property type="protein sequence ID" value="QEG19913.1"/>
    <property type="molecule type" value="Genomic_DNA"/>
</dbReference>
<dbReference type="GeneID" id="98650237"/>
<dbReference type="InterPro" id="IPR036412">
    <property type="entry name" value="HAD-like_sf"/>
</dbReference>
<gene>
    <name evidence="1" type="ORF">GmarT_58220</name>
</gene>
<accession>A0ABX5YWF8</accession>
<protein>
    <submittedName>
        <fullName evidence="1">Uncharacterized protein</fullName>
    </submittedName>
</protein>
<dbReference type="InterPro" id="IPR023214">
    <property type="entry name" value="HAD_sf"/>
</dbReference>
<dbReference type="RefSeq" id="WP_002645363.1">
    <property type="nucleotide sequence ID" value="NZ_CP042910.1"/>
</dbReference>
<sequence length="239" mass="27630">MNQQGQVRWNKVIFVDWHGVLSLDPFWMSIIHNEEHPLHSSLSEAVRYLFAENDSLVRDWMRGNITTSQIVDSLQIEANPEFPPDYLARKSVDDCQLMRVNSQLILLLQSAQQTGTAIVLATDNMDCFHDAILRARQQSPRLKETKTTSFFATARLFDDVLCSSTQRILKSEDPRRFFEHWLSSHTLDFSDSLLLDDLEKNCREFQAVGGTAIHWKSDFLEVETGKFHSELKSWLQISL</sequence>
<dbReference type="Proteomes" id="UP000322887">
    <property type="component" value="Chromosome"/>
</dbReference>
<proteinExistence type="predicted"/>
<evidence type="ECO:0000313" key="2">
    <source>
        <dbReference type="Proteomes" id="UP000322887"/>
    </source>
</evidence>
<dbReference type="InterPro" id="IPR023198">
    <property type="entry name" value="PGP-like_dom2"/>
</dbReference>
<organism evidence="1 2">
    <name type="scientific">Gimesia maris</name>
    <dbReference type="NCBI Taxonomy" id="122"/>
    <lineage>
        <taxon>Bacteria</taxon>
        <taxon>Pseudomonadati</taxon>
        <taxon>Planctomycetota</taxon>
        <taxon>Planctomycetia</taxon>
        <taxon>Planctomycetales</taxon>
        <taxon>Planctomycetaceae</taxon>
        <taxon>Gimesia</taxon>
    </lineage>
</organism>
<reference evidence="1 2" key="1">
    <citation type="submission" date="2019-08" db="EMBL/GenBank/DDBJ databases">
        <title>Deep-cultivation of Planctomycetes and their phenomic and genomic characterization uncovers novel biology.</title>
        <authorList>
            <person name="Wiegand S."/>
            <person name="Jogler M."/>
            <person name="Boedeker C."/>
            <person name="Pinto D."/>
            <person name="Vollmers J."/>
            <person name="Rivas-Marin E."/>
            <person name="Kohn T."/>
            <person name="Peeters S.H."/>
            <person name="Heuer A."/>
            <person name="Rast P."/>
            <person name="Oberbeckmann S."/>
            <person name="Bunk B."/>
            <person name="Jeske O."/>
            <person name="Meyerdierks A."/>
            <person name="Storesund J.E."/>
            <person name="Kallscheuer N."/>
            <person name="Luecker S."/>
            <person name="Lage O.M."/>
            <person name="Pohl T."/>
            <person name="Merkel B.J."/>
            <person name="Hornburger P."/>
            <person name="Mueller R.-W."/>
            <person name="Bruemmer F."/>
            <person name="Labrenz M."/>
            <person name="Spormann A.M."/>
            <person name="Op den Camp H."/>
            <person name="Overmann J."/>
            <person name="Amann R."/>
            <person name="Jetten M.S.M."/>
            <person name="Mascher T."/>
            <person name="Medema M.H."/>
            <person name="Devos D.P."/>
            <person name="Kaster A.-K."/>
            <person name="Ovreas L."/>
            <person name="Rohde M."/>
            <person name="Galperin M.Y."/>
            <person name="Jogler C."/>
        </authorList>
    </citation>
    <scope>NUCLEOTIDE SEQUENCE [LARGE SCALE GENOMIC DNA]</scope>
    <source>
        <strain evidence="1 2">DSM 8797</strain>
    </source>
</reference>
<keyword evidence="2" id="KW-1185">Reference proteome</keyword>
<dbReference type="SUPFAM" id="SSF56784">
    <property type="entry name" value="HAD-like"/>
    <property type="match status" value="1"/>
</dbReference>